<dbReference type="RefSeq" id="WP_012936016.1">
    <property type="nucleotide sequence ID" value="NC_013739.1"/>
</dbReference>
<evidence type="ECO:0000313" key="2">
    <source>
        <dbReference type="EMBL" id="ADB52965.1"/>
    </source>
</evidence>
<organism evidence="2 3">
    <name type="scientific">Conexibacter woesei (strain DSM 14684 / CCUG 47730 / CIP 108061 / JCM 11494 / NBRC 100937 / ID131577)</name>
    <dbReference type="NCBI Taxonomy" id="469383"/>
    <lineage>
        <taxon>Bacteria</taxon>
        <taxon>Bacillati</taxon>
        <taxon>Actinomycetota</taxon>
        <taxon>Thermoleophilia</taxon>
        <taxon>Solirubrobacterales</taxon>
        <taxon>Conexibacteraceae</taxon>
        <taxon>Conexibacter</taxon>
    </lineage>
</organism>
<dbReference type="SUPFAM" id="SSF117916">
    <property type="entry name" value="Fe-S cluster assembly (FSCA) domain-like"/>
    <property type="match status" value="1"/>
</dbReference>
<proteinExistence type="predicted"/>
<dbReference type="Proteomes" id="UP000008229">
    <property type="component" value="Chromosome"/>
</dbReference>
<dbReference type="HOGENOM" id="CLU_070077_0_0_11"/>
<dbReference type="AlphaFoldDB" id="D3F8X0"/>
<keyword evidence="3" id="KW-1185">Reference proteome</keyword>
<dbReference type="KEGG" id="cwo:Cwoe_4552"/>
<reference evidence="3" key="2">
    <citation type="submission" date="2010-01" db="EMBL/GenBank/DDBJ databases">
        <title>The complete genome of Conexibacter woesei DSM 14684.</title>
        <authorList>
            <consortium name="US DOE Joint Genome Institute (JGI-PGF)"/>
            <person name="Lucas S."/>
            <person name="Copeland A."/>
            <person name="Lapidus A."/>
            <person name="Glavina del Rio T."/>
            <person name="Dalin E."/>
            <person name="Tice H."/>
            <person name="Bruce D."/>
            <person name="Goodwin L."/>
            <person name="Pitluck S."/>
            <person name="Kyrpides N."/>
            <person name="Mavromatis K."/>
            <person name="Ivanova N."/>
            <person name="Mikhailova N."/>
            <person name="Chertkov O."/>
            <person name="Brettin T."/>
            <person name="Detter J.C."/>
            <person name="Han C."/>
            <person name="Larimer F."/>
            <person name="Land M."/>
            <person name="Hauser L."/>
            <person name="Markowitz V."/>
            <person name="Cheng J.-F."/>
            <person name="Hugenholtz P."/>
            <person name="Woyke T."/>
            <person name="Wu D."/>
            <person name="Pukall R."/>
            <person name="Steenblock K."/>
            <person name="Schneider S."/>
            <person name="Klenk H.-P."/>
            <person name="Eisen J.A."/>
        </authorList>
    </citation>
    <scope>NUCLEOTIDE SEQUENCE [LARGE SCALE GENOMIC DNA]</scope>
    <source>
        <strain evidence="3">DSM 14684 / CIP 108061 / JCM 11494 / NBRC 100937 / ID131577</strain>
    </source>
</reference>
<name>D3F8X0_CONWI</name>
<dbReference type="EMBL" id="CP001854">
    <property type="protein sequence ID" value="ADB52965.1"/>
    <property type="molecule type" value="Genomic_DNA"/>
</dbReference>
<dbReference type="InterPro" id="IPR002744">
    <property type="entry name" value="MIP18-like"/>
</dbReference>
<dbReference type="STRING" id="469383.Cwoe_4552"/>
<dbReference type="Gene3D" id="3.30.300.130">
    <property type="entry name" value="Fe-S cluster assembly (FSCA)"/>
    <property type="match status" value="1"/>
</dbReference>
<evidence type="ECO:0000259" key="1">
    <source>
        <dbReference type="Pfam" id="PF01883"/>
    </source>
</evidence>
<dbReference type="OrthoDB" id="153551at2"/>
<sequence>MTTRAAVLGALAGVRDPELDEPLTELGFVGAVAIDGADVHVSLRLPTFFCAPSFVYLMVADSHAAVARLPGVDAVTVDVGDHFAGEQIASAVAGHDGFAAAFPGEAAGEPDLLRTRFERKALVARQARIAETLLAGGCALDDLRTLTLSRLPPGTDRERCRALREQLGLPSAPHTPAFVRPDGGTLADAGELERFLRVARLVRVSLEGNGGFCRGLLRTRYGVPDQERRAA</sequence>
<reference evidence="2 3" key="1">
    <citation type="journal article" date="2010" name="Stand. Genomic Sci.">
        <title>Complete genome sequence of Conexibacter woesei type strain (ID131577).</title>
        <authorList>
            <person name="Pukall R."/>
            <person name="Lapidus A."/>
            <person name="Glavina Del Rio T."/>
            <person name="Copeland A."/>
            <person name="Tice H."/>
            <person name="Cheng J.-F."/>
            <person name="Lucas S."/>
            <person name="Chen F."/>
            <person name="Nolan M."/>
            <person name="Bruce D."/>
            <person name="Goodwin L."/>
            <person name="Pitluck S."/>
            <person name="Mavromatis K."/>
            <person name="Ivanova N."/>
            <person name="Ovchinnikova G."/>
            <person name="Pati A."/>
            <person name="Chen A."/>
            <person name="Palaniappan K."/>
            <person name="Land M."/>
            <person name="Hauser L."/>
            <person name="Chang Y.-J."/>
            <person name="Jeffries C.D."/>
            <person name="Chain P."/>
            <person name="Meincke L."/>
            <person name="Sims D."/>
            <person name="Brettin T."/>
            <person name="Detter J.C."/>
            <person name="Rohde M."/>
            <person name="Goeker M."/>
            <person name="Bristow J."/>
            <person name="Eisen J.A."/>
            <person name="Markowitz V."/>
            <person name="Kyrpides N.C."/>
            <person name="Klenk H.-P."/>
            <person name="Hugenholtz P."/>
        </authorList>
    </citation>
    <scope>NUCLEOTIDE SEQUENCE [LARGE SCALE GENOMIC DNA]</scope>
    <source>
        <strain evidence="3">DSM 14684 / CIP 108061 / JCM 11494 / NBRC 100937 / ID131577</strain>
    </source>
</reference>
<accession>D3F8X0</accession>
<protein>
    <recommendedName>
        <fullName evidence="1">MIP18 family-like domain-containing protein</fullName>
    </recommendedName>
</protein>
<feature type="domain" description="MIP18 family-like" evidence="1">
    <location>
        <begin position="4"/>
        <end position="78"/>
    </location>
</feature>
<evidence type="ECO:0000313" key="3">
    <source>
        <dbReference type="Proteomes" id="UP000008229"/>
    </source>
</evidence>
<dbReference type="eggNOG" id="COG2151">
    <property type="taxonomic scope" value="Bacteria"/>
</dbReference>
<dbReference type="InterPro" id="IPR034904">
    <property type="entry name" value="FSCA_dom_sf"/>
</dbReference>
<dbReference type="Pfam" id="PF01883">
    <property type="entry name" value="FeS_assembly_P"/>
    <property type="match status" value="1"/>
</dbReference>
<gene>
    <name evidence="2" type="ordered locus">Cwoe_4552</name>
</gene>